<proteinExistence type="predicted"/>
<organism evidence="2 3">
    <name type="scientific">Leptothrix discophora</name>
    <dbReference type="NCBI Taxonomy" id="89"/>
    <lineage>
        <taxon>Bacteria</taxon>
        <taxon>Pseudomonadati</taxon>
        <taxon>Pseudomonadota</taxon>
        <taxon>Betaproteobacteria</taxon>
        <taxon>Burkholderiales</taxon>
        <taxon>Sphaerotilaceae</taxon>
        <taxon>Leptothrix</taxon>
    </lineage>
</organism>
<feature type="chain" id="PRO_5046666304" evidence="1">
    <location>
        <begin position="28"/>
        <end position="146"/>
    </location>
</feature>
<sequence>MNLPDPRHALAAAAVSLSLLAAGPAGSAPLATCHVTYGGETVAHAVPAVDDPHAVPAVAVGSYFLIRFVLQTRPRELAAFKAYVYADRSDAPVLVHQLDVAWPPAAVRAVAGGTGGGAGWGFTGLNRVYEPTRDGELQYWCGREGR</sequence>
<accession>A0ABT9G1Z8</accession>
<name>A0ABT9G1Z8_LEPDI</name>
<keyword evidence="3" id="KW-1185">Reference proteome</keyword>
<comment type="caution">
    <text evidence="2">The sequence shown here is derived from an EMBL/GenBank/DDBJ whole genome shotgun (WGS) entry which is preliminary data.</text>
</comment>
<evidence type="ECO:0000313" key="3">
    <source>
        <dbReference type="Proteomes" id="UP001235760"/>
    </source>
</evidence>
<dbReference type="RefSeq" id="WP_305749059.1">
    <property type="nucleotide sequence ID" value="NZ_JAUZEE010000003.1"/>
</dbReference>
<dbReference type="Proteomes" id="UP001235760">
    <property type="component" value="Unassembled WGS sequence"/>
</dbReference>
<feature type="signal peptide" evidence="1">
    <location>
        <begin position="1"/>
        <end position="27"/>
    </location>
</feature>
<reference evidence="2 3" key="1">
    <citation type="submission" date="2023-08" db="EMBL/GenBank/DDBJ databases">
        <authorList>
            <person name="Roldan D.M."/>
            <person name="Menes R.J."/>
        </authorList>
    </citation>
    <scope>NUCLEOTIDE SEQUENCE [LARGE SCALE GENOMIC DNA]</scope>
    <source>
        <strain evidence="2 3">CCM 2812</strain>
    </source>
</reference>
<dbReference type="EMBL" id="JAUZEE010000003">
    <property type="protein sequence ID" value="MDP4300509.1"/>
    <property type="molecule type" value="Genomic_DNA"/>
</dbReference>
<evidence type="ECO:0000256" key="1">
    <source>
        <dbReference type="SAM" id="SignalP"/>
    </source>
</evidence>
<gene>
    <name evidence="2" type="ORF">Q8X39_07665</name>
</gene>
<protein>
    <submittedName>
        <fullName evidence="2">Uncharacterized protein</fullName>
    </submittedName>
</protein>
<keyword evidence="1" id="KW-0732">Signal</keyword>
<evidence type="ECO:0000313" key="2">
    <source>
        <dbReference type="EMBL" id="MDP4300509.1"/>
    </source>
</evidence>